<sequence>MHRALQIAALDGLPFTTRRVALAAANGSLAHLKTLRSIVGRSTKTSVLPVVYTLLDPARIPTPEAFEAMLERNISDHDVVAAILAWDLFLKSPNFPSAAVPDLWPRLWTWFEFLDTYRDSLFSLLVGLPEASYSLTVGFLASAKVLVLYKREHGADLMKKTAGFYAALGRAWSLLLTGGKHGLDSVLDIVTASDFELEMLEPLSEGAGSFEALASLVTGHIRQILDNSDHDHPARSLLAVRVLEACVLPIETVVDQDTGVAHIFLSALLRNGVIEAILHTVQALCGASDVDLKAILLKGMDLNELKQWKLTGIDFCFSLLRRILCRLPIAGGTLEEALDRALELLLRCMAHCASIAETHDHRTFFLRDFLPSITIHHRSLSSMQIAFENLHRSTSTPSFPESPEWNKLRSVVRCHSKSSAMSQVLSTCDNIKCNRMSKELFKRCSGCRSTHYCSQGCQRAHWTEGGHRESCSLNCYLSLISGCRLTFRDRLHMRAVVVAHYLACKPTILCQIALFLRTYPDVGYLVVFDYCRGEVTTAVHPLYFLQDNEAFHDDEPEWKDHVARAARSDGRYTIHALRYSHGIWGNFFWFIPLRSTTPTTDAGLRRIAADPAIGNDGFVDAVNALIATAKEDGELEETH</sequence>
<keyword evidence="5" id="KW-0934">Plastid</keyword>
<keyword evidence="21" id="KW-1185">Reference proteome</keyword>
<dbReference type="Proteomes" id="UP001215598">
    <property type="component" value="Unassembled WGS sequence"/>
</dbReference>
<accession>A0AAD7MGC1</accession>
<organism evidence="20 21">
    <name type="scientific">Mycena metata</name>
    <dbReference type="NCBI Taxonomy" id="1033252"/>
    <lineage>
        <taxon>Eukaryota</taxon>
        <taxon>Fungi</taxon>
        <taxon>Dikarya</taxon>
        <taxon>Basidiomycota</taxon>
        <taxon>Agaricomycotina</taxon>
        <taxon>Agaricomycetes</taxon>
        <taxon>Agaricomycetidae</taxon>
        <taxon>Agaricales</taxon>
        <taxon>Marasmiineae</taxon>
        <taxon>Mycenaceae</taxon>
        <taxon>Mycena</taxon>
    </lineage>
</organism>
<dbReference type="InterPro" id="IPR002893">
    <property type="entry name" value="Znf_MYND"/>
</dbReference>
<keyword evidence="7" id="KW-0812">Transmembrane</keyword>
<evidence type="ECO:0000256" key="8">
    <source>
        <dbReference type="ARBA" id="ARBA00022723"/>
    </source>
</evidence>
<evidence type="ECO:0000256" key="14">
    <source>
        <dbReference type="ARBA" id="ARBA00023136"/>
    </source>
</evidence>
<gene>
    <name evidence="20" type="ORF">B0H16DRAFT_1741767</name>
</gene>
<name>A0AAD7MGC1_9AGAR</name>
<keyword evidence="12" id="KW-0809">Transit peptide</keyword>
<evidence type="ECO:0000256" key="11">
    <source>
        <dbReference type="ARBA" id="ARBA00022833"/>
    </source>
</evidence>
<evidence type="ECO:0000256" key="2">
    <source>
        <dbReference type="ARBA" id="ARBA00004229"/>
    </source>
</evidence>
<keyword evidence="13" id="KW-1133">Transmembrane helix</keyword>
<dbReference type="PANTHER" id="PTHR32523:SF8">
    <property type="entry name" value="DOLICHOL KINASE"/>
    <property type="match status" value="1"/>
</dbReference>
<comment type="pathway">
    <text evidence="15">Cofactor biosynthesis; tocopherol biosynthesis.</text>
</comment>
<dbReference type="Gene3D" id="6.10.140.2220">
    <property type="match status" value="1"/>
</dbReference>
<dbReference type="PROSITE" id="PS50865">
    <property type="entry name" value="ZF_MYND_2"/>
    <property type="match status" value="1"/>
</dbReference>
<evidence type="ECO:0000256" key="4">
    <source>
        <dbReference type="ARBA" id="ARBA00022528"/>
    </source>
</evidence>
<keyword evidence="9 18" id="KW-0863">Zinc-finger</keyword>
<comment type="subcellular location">
    <subcellularLocation>
        <location evidence="1">Membrane</location>
        <topology evidence="1">Multi-pass membrane protein</topology>
    </subcellularLocation>
    <subcellularLocation>
        <location evidence="2">Plastid</location>
        <location evidence="2">Chloroplast</location>
    </subcellularLocation>
</comment>
<evidence type="ECO:0000256" key="15">
    <source>
        <dbReference type="ARBA" id="ARBA00024015"/>
    </source>
</evidence>
<keyword evidence="6" id="KW-0808">Transferase</keyword>
<evidence type="ECO:0000256" key="18">
    <source>
        <dbReference type="PROSITE-ProRule" id="PRU00134"/>
    </source>
</evidence>
<keyword evidence="14" id="KW-0472">Membrane</keyword>
<feature type="domain" description="MYND-type" evidence="19">
    <location>
        <begin position="430"/>
        <end position="471"/>
    </location>
</feature>
<dbReference type="GO" id="GO:0008270">
    <property type="term" value="F:zinc ion binding"/>
    <property type="evidence" value="ECO:0007669"/>
    <property type="project" value="UniProtKB-KW"/>
</dbReference>
<evidence type="ECO:0000313" key="20">
    <source>
        <dbReference type="EMBL" id="KAJ7715610.1"/>
    </source>
</evidence>
<dbReference type="Pfam" id="PF01753">
    <property type="entry name" value="zf-MYND"/>
    <property type="match status" value="1"/>
</dbReference>
<evidence type="ECO:0000256" key="3">
    <source>
        <dbReference type="ARBA" id="ARBA00010794"/>
    </source>
</evidence>
<dbReference type="GO" id="GO:0010276">
    <property type="term" value="F:phytol kinase activity"/>
    <property type="evidence" value="ECO:0007669"/>
    <property type="project" value="UniProtKB-EC"/>
</dbReference>
<dbReference type="InterPro" id="IPR039606">
    <property type="entry name" value="Phytol/farnesol_kinase"/>
</dbReference>
<evidence type="ECO:0000256" key="13">
    <source>
        <dbReference type="ARBA" id="ARBA00022989"/>
    </source>
</evidence>
<evidence type="ECO:0000256" key="1">
    <source>
        <dbReference type="ARBA" id="ARBA00004141"/>
    </source>
</evidence>
<protein>
    <recommendedName>
        <fullName evidence="16">phytol kinase</fullName>
        <ecNumber evidence="16">2.7.1.182</ecNumber>
    </recommendedName>
</protein>
<comment type="catalytic activity">
    <reaction evidence="17">
        <text>phytol + CTP = phytyl phosphate + CDP + H(+)</text>
        <dbReference type="Rhea" id="RHEA:38055"/>
        <dbReference type="ChEBI" id="CHEBI:15378"/>
        <dbReference type="ChEBI" id="CHEBI:17327"/>
        <dbReference type="ChEBI" id="CHEBI:37563"/>
        <dbReference type="ChEBI" id="CHEBI:58069"/>
        <dbReference type="ChEBI" id="CHEBI:75483"/>
        <dbReference type="EC" id="2.7.1.182"/>
    </reaction>
</comment>
<evidence type="ECO:0000256" key="5">
    <source>
        <dbReference type="ARBA" id="ARBA00022640"/>
    </source>
</evidence>
<evidence type="ECO:0000256" key="17">
    <source>
        <dbReference type="ARBA" id="ARBA00048889"/>
    </source>
</evidence>
<evidence type="ECO:0000256" key="9">
    <source>
        <dbReference type="ARBA" id="ARBA00022771"/>
    </source>
</evidence>
<dbReference type="PANTHER" id="PTHR32523">
    <property type="entry name" value="PHYTOL KINASE 1, CHLOROPLASTIC"/>
    <property type="match status" value="1"/>
</dbReference>
<dbReference type="EMBL" id="JARKIB010000304">
    <property type="protein sequence ID" value="KAJ7715610.1"/>
    <property type="molecule type" value="Genomic_DNA"/>
</dbReference>
<comment type="caution">
    <text evidence="20">The sequence shown here is derived from an EMBL/GenBank/DDBJ whole genome shotgun (WGS) entry which is preliminary data.</text>
</comment>
<comment type="similarity">
    <text evidence="3">Belongs to the polyprenol kinase family.</text>
</comment>
<keyword evidence="4" id="KW-0150">Chloroplast</keyword>
<evidence type="ECO:0000256" key="10">
    <source>
        <dbReference type="ARBA" id="ARBA00022777"/>
    </source>
</evidence>
<reference evidence="20" key="1">
    <citation type="submission" date="2023-03" db="EMBL/GenBank/DDBJ databases">
        <title>Massive genome expansion in bonnet fungi (Mycena s.s.) driven by repeated elements and novel gene families across ecological guilds.</title>
        <authorList>
            <consortium name="Lawrence Berkeley National Laboratory"/>
            <person name="Harder C.B."/>
            <person name="Miyauchi S."/>
            <person name="Viragh M."/>
            <person name="Kuo A."/>
            <person name="Thoen E."/>
            <person name="Andreopoulos B."/>
            <person name="Lu D."/>
            <person name="Skrede I."/>
            <person name="Drula E."/>
            <person name="Henrissat B."/>
            <person name="Morin E."/>
            <person name="Kohler A."/>
            <person name="Barry K."/>
            <person name="LaButti K."/>
            <person name="Morin E."/>
            <person name="Salamov A."/>
            <person name="Lipzen A."/>
            <person name="Mereny Z."/>
            <person name="Hegedus B."/>
            <person name="Baldrian P."/>
            <person name="Stursova M."/>
            <person name="Weitz H."/>
            <person name="Taylor A."/>
            <person name="Grigoriev I.V."/>
            <person name="Nagy L.G."/>
            <person name="Martin F."/>
            <person name="Kauserud H."/>
        </authorList>
    </citation>
    <scope>NUCLEOTIDE SEQUENCE</scope>
    <source>
        <strain evidence="20">CBHHK182m</strain>
    </source>
</reference>
<dbReference type="SUPFAM" id="SSF144232">
    <property type="entry name" value="HIT/MYND zinc finger-like"/>
    <property type="match status" value="1"/>
</dbReference>
<evidence type="ECO:0000259" key="19">
    <source>
        <dbReference type="PROSITE" id="PS50865"/>
    </source>
</evidence>
<evidence type="ECO:0000256" key="12">
    <source>
        <dbReference type="ARBA" id="ARBA00022946"/>
    </source>
</evidence>
<dbReference type="GO" id="GO:0016020">
    <property type="term" value="C:membrane"/>
    <property type="evidence" value="ECO:0007669"/>
    <property type="project" value="UniProtKB-SubCell"/>
</dbReference>
<keyword evidence="11" id="KW-0862">Zinc</keyword>
<dbReference type="EC" id="2.7.1.182" evidence="16"/>
<proteinExistence type="inferred from homology"/>
<evidence type="ECO:0000313" key="21">
    <source>
        <dbReference type="Proteomes" id="UP001215598"/>
    </source>
</evidence>
<evidence type="ECO:0000256" key="16">
    <source>
        <dbReference type="ARBA" id="ARBA00039024"/>
    </source>
</evidence>
<keyword evidence="10" id="KW-0418">Kinase</keyword>
<dbReference type="AlphaFoldDB" id="A0AAD7MGC1"/>
<evidence type="ECO:0000256" key="6">
    <source>
        <dbReference type="ARBA" id="ARBA00022679"/>
    </source>
</evidence>
<keyword evidence="8" id="KW-0479">Metal-binding</keyword>
<evidence type="ECO:0000256" key="7">
    <source>
        <dbReference type="ARBA" id="ARBA00022692"/>
    </source>
</evidence>